<dbReference type="Pfam" id="PF12833">
    <property type="entry name" value="HTH_18"/>
    <property type="match status" value="1"/>
</dbReference>
<keyword evidence="5" id="KW-0804">Transcription</keyword>
<dbReference type="EMBL" id="FNTJ01000001">
    <property type="protein sequence ID" value="SEB77446.1"/>
    <property type="molecule type" value="Genomic_DNA"/>
</dbReference>
<dbReference type="FunFam" id="1.10.10.60:FF:000132">
    <property type="entry name" value="AraC family transcriptional regulator"/>
    <property type="match status" value="1"/>
</dbReference>
<keyword evidence="1" id="KW-0678">Repressor</keyword>
<keyword evidence="4" id="KW-0010">Activator</keyword>
<dbReference type="GO" id="GO:0003700">
    <property type="term" value="F:DNA-binding transcription factor activity"/>
    <property type="evidence" value="ECO:0007669"/>
    <property type="project" value="InterPro"/>
</dbReference>
<evidence type="ECO:0000259" key="6">
    <source>
        <dbReference type="PROSITE" id="PS01124"/>
    </source>
</evidence>
<dbReference type="InterPro" id="IPR018062">
    <property type="entry name" value="HTH_AraC-typ_CS"/>
</dbReference>
<evidence type="ECO:0000256" key="2">
    <source>
        <dbReference type="ARBA" id="ARBA00023015"/>
    </source>
</evidence>
<dbReference type="InterPro" id="IPR003313">
    <property type="entry name" value="AraC-bd"/>
</dbReference>
<dbReference type="SUPFAM" id="SSF46689">
    <property type="entry name" value="Homeodomain-like"/>
    <property type="match status" value="1"/>
</dbReference>
<evidence type="ECO:0000256" key="4">
    <source>
        <dbReference type="ARBA" id="ARBA00023159"/>
    </source>
</evidence>
<dbReference type="PROSITE" id="PS00041">
    <property type="entry name" value="HTH_ARAC_FAMILY_1"/>
    <property type="match status" value="1"/>
</dbReference>
<accession>A0A1H4M376</accession>
<dbReference type="SUPFAM" id="SSF51182">
    <property type="entry name" value="RmlC-like cupins"/>
    <property type="match status" value="1"/>
</dbReference>
<dbReference type="PANTHER" id="PTHR11019">
    <property type="entry name" value="HTH-TYPE TRANSCRIPTIONAL REGULATOR NIMR"/>
    <property type="match status" value="1"/>
</dbReference>
<organism evidence="7 8">
    <name type="scientific">Pseudomonas saponiphila</name>
    <dbReference type="NCBI Taxonomy" id="556534"/>
    <lineage>
        <taxon>Bacteria</taxon>
        <taxon>Pseudomonadati</taxon>
        <taxon>Pseudomonadota</taxon>
        <taxon>Gammaproteobacteria</taxon>
        <taxon>Pseudomonadales</taxon>
        <taxon>Pseudomonadaceae</taxon>
        <taxon>Pseudomonas</taxon>
    </lineage>
</organism>
<keyword evidence="3" id="KW-0238">DNA-binding</keyword>
<evidence type="ECO:0000313" key="7">
    <source>
        <dbReference type="EMBL" id="SEB77446.1"/>
    </source>
</evidence>
<dbReference type="InterPro" id="IPR020449">
    <property type="entry name" value="Tscrpt_reg_AraC-type_HTH"/>
</dbReference>
<keyword evidence="2" id="KW-0805">Transcription regulation</keyword>
<dbReference type="GO" id="GO:0009893">
    <property type="term" value="P:positive regulation of metabolic process"/>
    <property type="evidence" value="ECO:0007669"/>
    <property type="project" value="UniProtKB-ARBA"/>
</dbReference>
<dbReference type="RefSeq" id="WP_092313232.1">
    <property type="nucleotide sequence ID" value="NZ_FNTJ01000001.1"/>
</dbReference>
<dbReference type="PANTHER" id="PTHR11019:SF159">
    <property type="entry name" value="TRANSCRIPTIONAL REGULATOR-RELATED"/>
    <property type="match status" value="1"/>
</dbReference>
<feature type="domain" description="HTH araC/xylS-type" evidence="6">
    <location>
        <begin position="167"/>
        <end position="264"/>
    </location>
</feature>
<keyword evidence="8" id="KW-1185">Reference proteome</keyword>
<name>A0A1H4M376_9PSED</name>
<dbReference type="InterPro" id="IPR014710">
    <property type="entry name" value="RmlC-like_jellyroll"/>
</dbReference>
<dbReference type="CDD" id="cd06124">
    <property type="entry name" value="cupin_NimR-like_N"/>
    <property type="match status" value="1"/>
</dbReference>
<dbReference type="InterPro" id="IPR009057">
    <property type="entry name" value="Homeodomain-like_sf"/>
</dbReference>
<sequence length="265" mass="29652">MPPKGHEKIVRRSIPGLPSLPRPVYGRTESLPNRALTRRHSHPWVQLSYAIQGVLEIQTLGGRFVAPPQRAVWIPAGVPHRVFSSPRTEMRSLYLDCSVTAWAATDSCQVLAVSSLLRELIRAFSELPVEYVEDSADGRLAQVLLDQLAAAPQLDLMLPLPLDARLRTIYRSLQAHPEQATTLGQWSQKLGVTEKTLSRLFLRDTGLTFRAWRQRLRLLGALTPLEQGERVTDVALACGYDSTSAFIAAFRQQFDATPGEFFRDL</sequence>
<dbReference type="Pfam" id="PF02311">
    <property type="entry name" value="AraC_binding"/>
    <property type="match status" value="1"/>
</dbReference>
<reference evidence="8" key="1">
    <citation type="submission" date="2016-10" db="EMBL/GenBank/DDBJ databases">
        <authorList>
            <person name="Varghese N."/>
            <person name="Submissions S."/>
        </authorList>
    </citation>
    <scope>NUCLEOTIDE SEQUENCE [LARGE SCALE GENOMIC DNA]</scope>
    <source>
        <strain evidence="8">DSM 9751</strain>
    </source>
</reference>
<dbReference type="SMART" id="SM00342">
    <property type="entry name" value="HTH_ARAC"/>
    <property type="match status" value="1"/>
</dbReference>
<proteinExistence type="predicted"/>
<dbReference type="Gene3D" id="1.10.10.60">
    <property type="entry name" value="Homeodomain-like"/>
    <property type="match status" value="1"/>
</dbReference>
<dbReference type="PRINTS" id="PR00032">
    <property type="entry name" value="HTHARAC"/>
</dbReference>
<evidence type="ECO:0000256" key="1">
    <source>
        <dbReference type="ARBA" id="ARBA00022491"/>
    </source>
</evidence>
<dbReference type="Proteomes" id="UP000198982">
    <property type="component" value="Unassembled WGS sequence"/>
</dbReference>
<protein>
    <submittedName>
        <fullName evidence="7">Transcriptional regulator, AraC family</fullName>
    </submittedName>
</protein>
<dbReference type="GO" id="GO:0043565">
    <property type="term" value="F:sequence-specific DNA binding"/>
    <property type="evidence" value="ECO:0007669"/>
    <property type="project" value="InterPro"/>
</dbReference>
<evidence type="ECO:0000256" key="5">
    <source>
        <dbReference type="ARBA" id="ARBA00023163"/>
    </source>
</evidence>
<dbReference type="AlphaFoldDB" id="A0A1H4M376"/>
<dbReference type="PROSITE" id="PS01124">
    <property type="entry name" value="HTH_ARAC_FAMILY_2"/>
    <property type="match status" value="1"/>
</dbReference>
<dbReference type="Gene3D" id="2.60.120.10">
    <property type="entry name" value="Jelly Rolls"/>
    <property type="match status" value="1"/>
</dbReference>
<dbReference type="InterPro" id="IPR011051">
    <property type="entry name" value="RmlC_Cupin_sf"/>
</dbReference>
<evidence type="ECO:0000313" key="8">
    <source>
        <dbReference type="Proteomes" id="UP000198982"/>
    </source>
</evidence>
<evidence type="ECO:0000256" key="3">
    <source>
        <dbReference type="ARBA" id="ARBA00023125"/>
    </source>
</evidence>
<gene>
    <name evidence="7" type="ORF">SAMN05216178_2207</name>
</gene>
<dbReference type="InterPro" id="IPR018060">
    <property type="entry name" value="HTH_AraC"/>
</dbReference>